<comment type="similarity">
    <text evidence="1 6">Belongs to the TRAFAC class TrmE-Era-EngA-EngB-Septin-like GTPase superfamily. TrmE GTPase family.</text>
</comment>
<evidence type="ECO:0000256" key="5">
    <source>
        <dbReference type="ARBA" id="ARBA00023134"/>
    </source>
</evidence>
<feature type="domain" description="MnmE helical" evidence="9">
    <location>
        <begin position="131"/>
        <end position="459"/>
    </location>
</feature>
<dbReference type="Proteomes" id="UP000317318">
    <property type="component" value="Chromosome"/>
</dbReference>
<keyword evidence="11" id="KW-1185">Reference proteome</keyword>
<feature type="domain" description="G" evidence="7">
    <location>
        <begin position="227"/>
        <end position="328"/>
    </location>
</feature>
<dbReference type="Gene3D" id="3.30.1360.120">
    <property type="entry name" value="Probable tRNA modification gtpase trme, domain 1"/>
    <property type="match status" value="1"/>
</dbReference>
<feature type="binding site" evidence="6">
    <location>
        <begin position="234"/>
        <end position="239"/>
    </location>
    <ligand>
        <name>GTP</name>
        <dbReference type="ChEBI" id="CHEBI:37565"/>
    </ligand>
</feature>
<dbReference type="PANTHER" id="PTHR42714">
    <property type="entry name" value="TRNA MODIFICATION GTPASE GTPBP3"/>
    <property type="match status" value="1"/>
</dbReference>
<feature type="binding site" evidence="6">
    <location>
        <begin position="278"/>
        <end position="281"/>
    </location>
    <ligand>
        <name>GTP</name>
        <dbReference type="ChEBI" id="CHEBI:37565"/>
    </ligand>
</feature>
<dbReference type="NCBIfam" id="TIGR00231">
    <property type="entry name" value="small_GTP"/>
    <property type="match status" value="1"/>
</dbReference>
<reference evidence="10 11" key="1">
    <citation type="submission" date="2019-02" db="EMBL/GenBank/DDBJ databases">
        <title>Deep-cultivation of Planctomycetes and their phenomic and genomic characterization uncovers novel biology.</title>
        <authorList>
            <person name="Wiegand S."/>
            <person name="Jogler M."/>
            <person name="Boedeker C."/>
            <person name="Pinto D."/>
            <person name="Vollmers J."/>
            <person name="Rivas-Marin E."/>
            <person name="Kohn T."/>
            <person name="Peeters S.H."/>
            <person name="Heuer A."/>
            <person name="Rast P."/>
            <person name="Oberbeckmann S."/>
            <person name="Bunk B."/>
            <person name="Jeske O."/>
            <person name="Meyerdierks A."/>
            <person name="Storesund J.E."/>
            <person name="Kallscheuer N."/>
            <person name="Luecker S."/>
            <person name="Lage O.M."/>
            <person name="Pohl T."/>
            <person name="Merkel B.J."/>
            <person name="Hornburger P."/>
            <person name="Mueller R.-W."/>
            <person name="Bruemmer F."/>
            <person name="Labrenz M."/>
            <person name="Spormann A.M."/>
            <person name="Op den Camp H."/>
            <person name="Overmann J."/>
            <person name="Amann R."/>
            <person name="Jetten M.S.M."/>
            <person name="Mascher T."/>
            <person name="Medema M.H."/>
            <person name="Devos D.P."/>
            <person name="Kaster A.-K."/>
            <person name="Ovreas L."/>
            <person name="Rohde M."/>
            <person name="Galperin M.Y."/>
            <person name="Jogler C."/>
        </authorList>
    </citation>
    <scope>NUCLEOTIDE SEQUENCE [LARGE SCALE GENOMIC DNA]</scope>
    <source>
        <strain evidence="10 11">Pan189</strain>
    </source>
</reference>
<keyword evidence="5 6" id="KW-0342">GTP-binding</keyword>
<dbReference type="InterPro" id="IPR004520">
    <property type="entry name" value="GTPase_MnmE"/>
</dbReference>
<dbReference type="Gene3D" id="1.20.120.430">
    <property type="entry name" value="tRNA modification GTPase MnmE domain 2"/>
    <property type="match status" value="1"/>
</dbReference>
<dbReference type="InterPro" id="IPR027266">
    <property type="entry name" value="TrmE/GcvT-like"/>
</dbReference>
<dbReference type="OrthoDB" id="9805918at2"/>
<comment type="cofactor">
    <cofactor evidence="6">
        <name>K(+)</name>
        <dbReference type="ChEBI" id="CHEBI:29103"/>
    </cofactor>
    <text evidence="6">Binds 1 potassium ion per subunit.</text>
</comment>
<dbReference type="GO" id="GO:0002098">
    <property type="term" value="P:tRNA wobble uridine modification"/>
    <property type="evidence" value="ECO:0007669"/>
    <property type="project" value="TreeGrafter"/>
</dbReference>
<evidence type="ECO:0000256" key="6">
    <source>
        <dbReference type="HAMAP-Rule" id="MF_00379"/>
    </source>
</evidence>
<dbReference type="Pfam" id="PF10396">
    <property type="entry name" value="TrmE_N"/>
    <property type="match status" value="1"/>
</dbReference>
<feature type="binding site" evidence="6">
    <location>
        <position position="25"/>
    </location>
    <ligand>
        <name>(6S)-5-formyl-5,6,7,8-tetrahydrofolate</name>
        <dbReference type="ChEBI" id="CHEBI:57457"/>
    </ligand>
</feature>
<feature type="binding site" evidence="6">
    <location>
        <position position="128"/>
    </location>
    <ligand>
        <name>(6S)-5-formyl-5,6,7,8-tetrahydrofolate</name>
        <dbReference type="ChEBI" id="CHEBI:57457"/>
    </ligand>
</feature>
<dbReference type="InterPro" id="IPR027368">
    <property type="entry name" value="MnmE_dom2"/>
</dbReference>
<dbReference type="GO" id="GO:0005525">
    <property type="term" value="F:GTP binding"/>
    <property type="evidence" value="ECO:0007669"/>
    <property type="project" value="UniProtKB-UniRule"/>
</dbReference>
<gene>
    <name evidence="10" type="primary">mnmE_1</name>
    <name evidence="6" type="synonym">mnmE</name>
    <name evidence="6" type="synonym">trmE</name>
    <name evidence="10" type="ORF">Pan189_22720</name>
</gene>
<keyword evidence="6" id="KW-0460">Magnesium</keyword>
<comment type="function">
    <text evidence="6">Exhibits a very high intrinsic GTPase hydrolysis rate. Involved in the addition of a carboxymethylaminomethyl (cmnm) group at the wobble position (U34) of certain tRNAs, forming tRNA-cmnm(5)s(2)U34.</text>
</comment>
<feature type="domain" description="GTP-binding protein TrmE N-terminal" evidence="8">
    <location>
        <begin position="9"/>
        <end position="128"/>
    </location>
</feature>
<comment type="subunit">
    <text evidence="6">Homodimer. Heterotetramer of two MnmE and two MnmG subunits.</text>
</comment>
<keyword evidence="6 10" id="KW-0378">Hydrolase</keyword>
<evidence type="ECO:0000256" key="3">
    <source>
        <dbReference type="ARBA" id="ARBA00022741"/>
    </source>
</evidence>
<dbReference type="CDD" id="cd14858">
    <property type="entry name" value="TrmE_N"/>
    <property type="match status" value="1"/>
</dbReference>
<dbReference type="EC" id="3.6.-.-" evidence="6"/>
<feature type="binding site" evidence="6">
    <location>
        <position position="234"/>
    </location>
    <ligand>
        <name>K(+)</name>
        <dbReference type="ChEBI" id="CHEBI:29103"/>
    </ligand>
</feature>
<feature type="binding site" evidence="6">
    <location>
        <position position="259"/>
    </location>
    <ligand>
        <name>Mg(2+)</name>
        <dbReference type="ChEBI" id="CHEBI:18420"/>
    </ligand>
</feature>
<dbReference type="PANTHER" id="PTHR42714:SF2">
    <property type="entry name" value="TRNA MODIFICATION GTPASE GTPBP3, MITOCHONDRIAL"/>
    <property type="match status" value="1"/>
</dbReference>
<dbReference type="Pfam" id="PF12631">
    <property type="entry name" value="MnmE_helical"/>
    <property type="match status" value="1"/>
</dbReference>
<dbReference type="RefSeq" id="WP_145363971.1">
    <property type="nucleotide sequence ID" value="NZ_CP036268.1"/>
</dbReference>
<evidence type="ECO:0000256" key="2">
    <source>
        <dbReference type="ARBA" id="ARBA00022694"/>
    </source>
</evidence>
<dbReference type="SUPFAM" id="SSF103025">
    <property type="entry name" value="Folate-binding domain"/>
    <property type="match status" value="1"/>
</dbReference>
<dbReference type="InterPro" id="IPR006073">
    <property type="entry name" value="GTP-bd"/>
</dbReference>
<evidence type="ECO:0000259" key="7">
    <source>
        <dbReference type="Pfam" id="PF01926"/>
    </source>
</evidence>
<dbReference type="GO" id="GO:0046872">
    <property type="term" value="F:metal ion binding"/>
    <property type="evidence" value="ECO:0007669"/>
    <property type="project" value="UniProtKB-KW"/>
</dbReference>
<keyword evidence="3 6" id="KW-0547">Nucleotide-binding</keyword>
<dbReference type="AlphaFoldDB" id="A0A517R1X6"/>
<evidence type="ECO:0000259" key="9">
    <source>
        <dbReference type="Pfam" id="PF12631"/>
    </source>
</evidence>
<evidence type="ECO:0000313" key="10">
    <source>
        <dbReference type="EMBL" id="QDT37889.1"/>
    </source>
</evidence>
<dbReference type="HAMAP" id="MF_00379">
    <property type="entry name" value="GTPase_MnmE"/>
    <property type="match status" value="1"/>
</dbReference>
<dbReference type="Pfam" id="PF01926">
    <property type="entry name" value="MMR_HSR1"/>
    <property type="match status" value="1"/>
</dbReference>
<feature type="binding site" evidence="6">
    <location>
        <position position="89"/>
    </location>
    <ligand>
        <name>(6S)-5-formyl-5,6,7,8-tetrahydrofolate</name>
        <dbReference type="ChEBI" id="CHEBI:57457"/>
    </ligand>
</feature>
<feature type="binding site" evidence="6">
    <location>
        <position position="258"/>
    </location>
    <ligand>
        <name>K(+)</name>
        <dbReference type="ChEBI" id="CHEBI:29103"/>
    </ligand>
</feature>
<dbReference type="SUPFAM" id="SSF116878">
    <property type="entry name" value="TrmE connector domain"/>
    <property type="match status" value="1"/>
</dbReference>
<protein>
    <recommendedName>
        <fullName evidence="6">tRNA modification GTPase MnmE</fullName>
        <ecNumber evidence="6">3.6.-.-</ecNumber>
    </recommendedName>
</protein>
<keyword evidence="2 6" id="KW-0819">tRNA processing</keyword>
<dbReference type="GO" id="GO:0030488">
    <property type="term" value="P:tRNA methylation"/>
    <property type="evidence" value="ECO:0007669"/>
    <property type="project" value="TreeGrafter"/>
</dbReference>
<feature type="binding site" evidence="6">
    <location>
        <position position="462"/>
    </location>
    <ligand>
        <name>(6S)-5-formyl-5,6,7,8-tetrahydrofolate</name>
        <dbReference type="ChEBI" id="CHEBI:57457"/>
    </ligand>
</feature>
<comment type="subcellular location">
    <subcellularLocation>
        <location evidence="6">Cytoplasm</location>
    </subcellularLocation>
</comment>
<dbReference type="InterPro" id="IPR027417">
    <property type="entry name" value="P-loop_NTPase"/>
</dbReference>
<dbReference type="GO" id="GO:0005829">
    <property type="term" value="C:cytosol"/>
    <property type="evidence" value="ECO:0007669"/>
    <property type="project" value="TreeGrafter"/>
</dbReference>
<evidence type="ECO:0000256" key="4">
    <source>
        <dbReference type="ARBA" id="ARBA00022958"/>
    </source>
</evidence>
<evidence type="ECO:0000313" key="11">
    <source>
        <dbReference type="Proteomes" id="UP000317318"/>
    </source>
</evidence>
<dbReference type="SUPFAM" id="SSF52540">
    <property type="entry name" value="P-loop containing nucleoside triphosphate hydrolases"/>
    <property type="match status" value="1"/>
</dbReference>
<sequence>MRIDLDDVIAAVASPAGRAIRGIVRASGPGLVDVVSKCFRATDGTKLNDVAGPKRIPGRLRLADTQVDLPTALHYWPTRRSFTGQPAAEFHTFGSPPLLELIVTTLCRNGARPARPGEFTLRAFLAGRLDLTEAEAVLGVIDATAPDELDIALRQLAGGLSGRLATVRQSLIELLGDLEAGLDFVEEDIEFVTRDDIASRLSVASQVLSRIASDAGSRMTDATRPVVVLAGLPNAGKSSLFNALIGREQAVVSPIAGTTRDYLSAQITCGELNVEIVDTAGWEHRIDDLSTQAQTLRLEQLRRADLILWCVPADLDEVECQADDQLRRDSQFDQDRLLVVGTKCDVAASATGRDDVSQTMPVVSIHQPRTLADLTNRIGQIISKGQGTRTEMIGATAARSEDTVRRALSGVQSAILAAESGAGDEIVAAEIREALTAIAEMLGETYTDDILDVVFSKFCIGK</sequence>
<dbReference type="KEGG" id="svp:Pan189_22720"/>
<dbReference type="InterPro" id="IPR005225">
    <property type="entry name" value="Small_GTP-bd"/>
</dbReference>
<dbReference type="GO" id="GO:0003924">
    <property type="term" value="F:GTPase activity"/>
    <property type="evidence" value="ECO:0007669"/>
    <property type="project" value="UniProtKB-UniRule"/>
</dbReference>
<feature type="binding site" evidence="6">
    <location>
        <begin position="253"/>
        <end position="259"/>
    </location>
    <ligand>
        <name>GTP</name>
        <dbReference type="ChEBI" id="CHEBI:37565"/>
    </ligand>
</feature>
<comment type="caution">
    <text evidence="6">Lacks conserved residue(s) required for the propagation of feature annotation.</text>
</comment>
<feature type="binding site" evidence="6">
    <location>
        <position position="253"/>
    </location>
    <ligand>
        <name>K(+)</name>
        <dbReference type="ChEBI" id="CHEBI:29103"/>
    </ligand>
</feature>
<accession>A0A517R1X6</accession>
<keyword evidence="6" id="KW-0479">Metal-binding</keyword>
<dbReference type="InterPro" id="IPR025867">
    <property type="entry name" value="MnmE_helical"/>
</dbReference>
<evidence type="ECO:0000259" key="8">
    <source>
        <dbReference type="Pfam" id="PF10396"/>
    </source>
</evidence>
<keyword evidence="4 6" id="KW-0630">Potassium</keyword>
<organism evidence="10 11">
    <name type="scientific">Stratiformator vulcanicus</name>
    <dbReference type="NCBI Taxonomy" id="2527980"/>
    <lineage>
        <taxon>Bacteria</taxon>
        <taxon>Pseudomonadati</taxon>
        <taxon>Planctomycetota</taxon>
        <taxon>Planctomycetia</taxon>
        <taxon>Planctomycetales</taxon>
        <taxon>Planctomycetaceae</taxon>
        <taxon>Stratiformator</taxon>
    </lineage>
</organism>
<feature type="binding site" evidence="6">
    <location>
        <position position="255"/>
    </location>
    <ligand>
        <name>K(+)</name>
        <dbReference type="ChEBI" id="CHEBI:29103"/>
    </ligand>
</feature>
<dbReference type="EMBL" id="CP036268">
    <property type="protein sequence ID" value="QDT37889.1"/>
    <property type="molecule type" value="Genomic_DNA"/>
</dbReference>
<proteinExistence type="inferred from homology"/>
<dbReference type="Gene3D" id="3.40.50.300">
    <property type="entry name" value="P-loop containing nucleotide triphosphate hydrolases"/>
    <property type="match status" value="1"/>
</dbReference>
<name>A0A517R1X6_9PLAN</name>
<keyword evidence="6" id="KW-0963">Cytoplasm</keyword>
<dbReference type="InterPro" id="IPR018948">
    <property type="entry name" value="GTP-bd_TrmE_N"/>
</dbReference>
<feature type="binding site" evidence="6">
    <location>
        <position position="238"/>
    </location>
    <ligand>
        <name>Mg(2+)</name>
        <dbReference type="ChEBI" id="CHEBI:18420"/>
    </ligand>
</feature>
<evidence type="ECO:0000256" key="1">
    <source>
        <dbReference type="ARBA" id="ARBA00011043"/>
    </source>
</evidence>